<dbReference type="EMBL" id="AZBU02000002">
    <property type="protein sequence ID" value="TKR93207.1"/>
    <property type="molecule type" value="Genomic_DNA"/>
</dbReference>
<evidence type="ECO:0008006" key="6">
    <source>
        <dbReference type="Google" id="ProtNLM"/>
    </source>
</evidence>
<feature type="compositionally biased region" description="Polar residues" evidence="1">
    <location>
        <begin position="130"/>
        <end position="160"/>
    </location>
</feature>
<feature type="chain" id="PRO_5020428834" description="Dystroglycan C-terminal domain-containing protein" evidence="3">
    <location>
        <begin position="23"/>
        <end position="252"/>
    </location>
</feature>
<feature type="compositionally biased region" description="Pro residues" evidence="1">
    <location>
        <begin position="193"/>
        <end position="209"/>
    </location>
</feature>
<feature type="signal peptide" evidence="3">
    <location>
        <begin position="1"/>
        <end position="22"/>
    </location>
</feature>
<accession>A0A4U5PA64</accession>
<evidence type="ECO:0000256" key="2">
    <source>
        <dbReference type="SAM" id="Phobius"/>
    </source>
</evidence>
<comment type="caution">
    <text evidence="4">The sequence shown here is derived from an EMBL/GenBank/DDBJ whole genome shotgun (WGS) entry which is preliminary data.</text>
</comment>
<gene>
    <name evidence="4" type="ORF">L596_007704</name>
</gene>
<protein>
    <recommendedName>
        <fullName evidence="6">Dystroglycan C-terminal domain-containing protein</fullName>
    </recommendedName>
</protein>
<feature type="compositionally biased region" description="Low complexity" evidence="1">
    <location>
        <begin position="119"/>
        <end position="129"/>
    </location>
</feature>
<evidence type="ECO:0000256" key="3">
    <source>
        <dbReference type="SAM" id="SignalP"/>
    </source>
</evidence>
<sequence length="252" mass="27281">MKSGRPSVALLLFVQLIFSAECRNIGNSTEALLSTDAETLKPITTKTESSFFVRNVWPIVIVIMVVILISCIICIIVLLYCLRNKKRKEPTKKSQAPKTVSIDSTGGTESTKRSESSKKAPPAGPSSDPQVSTKLPGSLKQTSSQQDSTKVLKSQKQAFSQRVELNPQAPVLHSSPSTPSPNSYIAERKSSPNVPPMKSTPPPEVPQNPPNYGDIPRTPLSANWSETTDHETMKTDAALTPKASAPSLRFGL</sequence>
<keyword evidence="5" id="KW-1185">Reference proteome</keyword>
<feature type="region of interest" description="Disordered" evidence="1">
    <location>
        <begin position="90"/>
        <end position="252"/>
    </location>
</feature>
<feature type="transmembrane region" description="Helical" evidence="2">
    <location>
        <begin position="56"/>
        <end position="82"/>
    </location>
</feature>
<reference evidence="4 5" key="1">
    <citation type="journal article" date="2015" name="Genome Biol.">
        <title>Comparative genomics of Steinernema reveals deeply conserved gene regulatory networks.</title>
        <authorList>
            <person name="Dillman A.R."/>
            <person name="Macchietto M."/>
            <person name="Porter C.F."/>
            <person name="Rogers A."/>
            <person name="Williams B."/>
            <person name="Antoshechkin I."/>
            <person name="Lee M.M."/>
            <person name="Goodwin Z."/>
            <person name="Lu X."/>
            <person name="Lewis E.E."/>
            <person name="Goodrich-Blair H."/>
            <person name="Stock S.P."/>
            <person name="Adams B.J."/>
            <person name="Sternberg P.W."/>
            <person name="Mortazavi A."/>
        </authorList>
    </citation>
    <scope>NUCLEOTIDE SEQUENCE [LARGE SCALE GENOMIC DNA]</scope>
    <source>
        <strain evidence="4 5">ALL</strain>
    </source>
</reference>
<evidence type="ECO:0000256" key="1">
    <source>
        <dbReference type="SAM" id="MobiDB-lite"/>
    </source>
</evidence>
<evidence type="ECO:0000313" key="4">
    <source>
        <dbReference type="EMBL" id="TKR93207.1"/>
    </source>
</evidence>
<feature type="compositionally biased region" description="Polar residues" evidence="1">
    <location>
        <begin position="93"/>
        <end position="103"/>
    </location>
</feature>
<dbReference type="AlphaFoldDB" id="A0A4U5PA64"/>
<keyword evidence="2" id="KW-0472">Membrane</keyword>
<proteinExistence type="predicted"/>
<keyword evidence="3" id="KW-0732">Signal</keyword>
<keyword evidence="2" id="KW-0812">Transmembrane</keyword>
<name>A0A4U5PA64_STECR</name>
<feature type="compositionally biased region" description="Polar residues" evidence="1">
    <location>
        <begin position="174"/>
        <end position="183"/>
    </location>
</feature>
<organism evidence="4 5">
    <name type="scientific">Steinernema carpocapsae</name>
    <name type="common">Entomopathogenic nematode</name>
    <dbReference type="NCBI Taxonomy" id="34508"/>
    <lineage>
        <taxon>Eukaryota</taxon>
        <taxon>Metazoa</taxon>
        <taxon>Ecdysozoa</taxon>
        <taxon>Nematoda</taxon>
        <taxon>Chromadorea</taxon>
        <taxon>Rhabditida</taxon>
        <taxon>Tylenchina</taxon>
        <taxon>Panagrolaimomorpha</taxon>
        <taxon>Strongyloidoidea</taxon>
        <taxon>Steinernematidae</taxon>
        <taxon>Steinernema</taxon>
    </lineage>
</organism>
<dbReference type="Proteomes" id="UP000298663">
    <property type="component" value="Unassembled WGS sequence"/>
</dbReference>
<evidence type="ECO:0000313" key="5">
    <source>
        <dbReference type="Proteomes" id="UP000298663"/>
    </source>
</evidence>
<keyword evidence="2" id="KW-1133">Transmembrane helix</keyword>
<reference evidence="4 5" key="2">
    <citation type="journal article" date="2019" name="G3 (Bethesda)">
        <title>Hybrid Assembly of the Genome of the Entomopathogenic Nematode Steinernema carpocapsae Identifies the X-Chromosome.</title>
        <authorList>
            <person name="Serra L."/>
            <person name="Macchietto M."/>
            <person name="Macias-Munoz A."/>
            <person name="McGill C.J."/>
            <person name="Rodriguez I.M."/>
            <person name="Rodriguez B."/>
            <person name="Murad R."/>
            <person name="Mortazavi A."/>
        </authorList>
    </citation>
    <scope>NUCLEOTIDE SEQUENCE [LARGE SCALE GENOMIC DNA]</scope>
    <source>
        <strain evidence="4 5">ALL</strain>
    </source>
</reference>